<name>A0A1A9N3U5_9BURK</name>
<dbReference type="GO" id="GO:1902201">
    <property type="term" value="P:negative regulation of bacterial-type flagellum-dependent cell motility"/>
    <property type="evidence" value="ECO:0007669"/>
    <property type="project" value="TreeGrafter"/>
</dbReference>
<dbReference type="CDD" id="cd12915">
    <property type="entry name" value="PDC2_DGC_like"/>
    <property type="match status" value="1"/>
</dbReference>
<dbReference type="InterPro" id="IPR033479">
    <property type="entry name" value="dCache_1"/>
</dbReference>
<keyword evidence="6 8" id="KW-0472">Membrane</keyword>
<dbReference type="SMART" id="SM00267">
    <property type="entry name" value="GGDEF"/>
    <property type="match status" value="1"/>
</dbReference>
<evidence type="ECO:0000256" key="5">
    <source>
        <dbReference type="ARBA" id="ARBA00022989"/>
    </source>
</evidence>
<dbReference type="Pfam" id="PF02743">
    <property type="entry name" value="dCache_1"/>
    <property type="match status" value="1"/>
</dbReference>
<evidence type="ECO:0000256" key="3">
    <source>
        <dbReference type="ARBA" id="ARBA00022475"/>
    </source>
</evidence>
<evidence type="ECO:0000259" key="9">
    <source>
        <dbReference type="PROSITE" id="PS50887"/>
    </source>
</evidence>
<reference evidence="10 11" key="1">
    <citation type="submission" date="2016-04" db="EMBL/GenBank/DDBJ databases">
        <title>Reclassification of Paraburkholderia panaciterrae (Farh et al. 2015) Dobritsa &amp; Samadpour 2016 as a later homotypic synonym of Paraburkholderia ginsengiterrae (Farh et al. 2015) Dobritsa &amp; Samadpour 2016.</title>
        <authorList>
            <person name="Dobritsa A.P."/>
            <person name="Kutumbaka K."/>
            <person name="Samadpour M."/>
        </authorList>
    </citation>
    <scope>NUCLEOTIDE SEQUENCE [LARGE SCALE GENOMIC DNA]</scope>
    <source>
        <strain evidence="10 11">DCY85</strain>
    </source>
</reference>
<evidence type="ECO:0000313" key="11">
    <source>
        <dbReference type="Proteomes" id="UP000078116"/>
    </source>
</evidence>
<dbReference type="FunFam" id="3.30.70.270:FF:000001">
    <property type="entry name" value="Diguanylate cyclase domain protein"/>
    <property type="match status" value="1"/>
</dbReference>
<dbReference type="Gene3D" id="3.30.70.270">
    <property type="match status" value="1"/>
</dbReference>
<dbReference type="Pfam" id="PF00990">
    <property type="entry name" value="GGDEF"/>
    <property type="match status" value="1"/>
</dbReference>
<dbReference type="GO" id="GO:0052621">
    <property type="term" value="F:diguanylate cyclase activity"/>
    <property type="evidence" value="ECO:0007669"/>
    <property type="project" value="UniProtKB-EC"/>
</dbReference>
<evidence type="ECO:0000313" key="10">
    <source>
        <dbReference type="EMBL" id="OAJ56947.1"/>
    </source>
</evidence>
<dbReference type="InterPro" id="IPR029787">
    <property type="entry name" value="Nucleotide_cyclase"/>
</dbReference>
<dbReference type="InterPro" id="IPR050469">
    <property type="entry name" value="Diguanylate_Cyclase"/>
</dbReference>
<evidence type="ECO:0000256" key="7">
    <source>
        <dbReference type="ARBA" id="ARBA00034247"/>
    </source>
</evidence>
<evidence type="ECO:0000256" key="1">
    <source>
        <dbReference type="ARBA" id="ARBA00004651"/>
    </source>
</evidence>
<feature type="transmembrane region" description="Helical" evidence="8">
    <location>
        <begin position="291"/>
        <end position="315"/>
    </location>
</feature>
<dbReference type="NCBIfam" id="TIGR00254">
    <property type="entry name" value="GGDEF"/>
    <property type="match status" value="1"/>
</dbReference>
<comment type="caution">
    <text evidence="10">The sequence shown here is derived from an EMBL/GenBank/DDBJ whole genome shotgun (WGS) entry which is preliminary data.</text>
</comment>
<keyword evidence="4 8" id="KW-0812">Transmembrane</keyword>
<feature type="transmembrane region" description="Helical" evidence="8">
    <location>
        <begin position="14"/>
        <end position="36"/>
    </location>
</feature>
<sequence length="501" mass="54282">MRIWTSRAIGRHPFVSGVSGVITATVLAGFTFLALYDSREDELRHAVENARNLVTLISRDLGRTINLYDMSLRGVVLDAERPETWTLSPYLRERVLFDRGLGSPISGDAYVLDAQGRVKASKSGNLYPGLSFAARDYFRVQQNNPLADLYFSNPFHSQVRNGAFAVALSRRIDLPDGTFDGIAMVSIRIEYFEHLLDNVDLGPHGGGFIVLDNGTLLASRPPSRGGVGSSYASTPNFADIAGHESGSFISDGSLDGVARMYTYAHVPGTPIIVGIAPAVEDVLAEWRHRNLLAGVMTTLFGGAYVAAAWLFAFALRDKTRAEAELQRVAATDALTGLANRRAFDHRLAQEWRRAQREQTPLSLLFMDIDHFKRFNDTYGHATGDEVLAVVAERIQSGTRRAEDLAARYGGEEFAVLLPNTSLEGAAKVAEKIRKRVESAGLAHEGSERGQVTISIGCASCQPPDAGGGAALLAAADAQLYAAKAAGRNRVMWQTAAMQDPA</sequence>
<evidence type="ECO:0000256" key="2">
    <source>
        <dbReference type="ARBA" id="ARBA00012528"/>
    </source>
</evidence>
<comment type="subcellular location">
    <subcellularLocation>
        <location evidence="1">Cell membrane</location>
        <topology evidence="1">Multi-pass membrane protein</topology>
    </subcellularLocation>
</comment>
<dbReference type="Gene3D" id="3.30.450.20">
    <property type="entry name" value="PAS domain"/>
    <property type="match status" value="2"/>
</dbReference>
<dbReference type="EC" id="2.7.7.65" evidence="2"/>
<evidence type="ECO:0000256" key="6">
    <source>
        <dbReference type="ARBA" id="ARBA00023136"/>
    </source>
</evidence>
<organism evidence="10 11">
    <name type="scientific">Paraburkholderia ginsengiterrae</name>
    <dbReference type="NCBI Taxonomy" id="1462993"/>
    <lineage>
        <taxon>Bacteria</taxon>
        <taxon>Pseudomonadati</taxon>
        <taxon>Pseudomonadota</taxon>
        <taxon>Betaproteobacteria</taxon>
        <taxon>Burkholderiales</taxon>
        <taxon>Burkholderiaceae</taxon>
        <taxon>Paraburkholderia</taxon>
    </lineage>
</organism>
<dbReference type="OrthoDB" id="9813903at2"/>
<keyword evidence="3" id="KW-1003">Cell membrane</keyword>
<accession>A0A1A9N3U5</accession>
<dbReference type="GO" id="GO:0005886">
    <property type="term" value="C:plasma membrane"/>
    <property type="evidence" value="ECO:0007669"/>
    <property type="project" value="UniProtKB-SubCell"/>
</dbReference>
<protein>
    <recommendedName>
        <fullName evidence="2">diguanylate cyclase</fullName>
        <ecNumber evidence="2">2.7.7.65</ecNumber>
    </recommendedName>
</protein>
<dbReference type="AlphaFoldDB" id="A0A1A9N3U5"/>
<dbReference type="PANTHER" id="PTHR45138:SF9">
    <property type="entry name" value="DIGUANYLATE CYCLASE DGCM-RELATED"/>
    <property type="match status" value="1"/>
</dbReference>
<dbReference type="RefSeq" id="WP_064286435.1">
    <property type="nucleotide sequence ID" value="NZ_LXKA01000331.1"/>
</dbReference>
<dbReference type="Proteomes" id="UP000078116">
    <property type="component" value="Unassembled WGS sequence"/>
</dbReference>
<dbReference type="STRING" id="1462993.A6V36_32700"/>
<evidence type="ECO:0000256" key="4">
    <source>
        <dbReference type="ARBA" id="ARBA00022692"/>
    </source>
</evidence>
<feature type="domain" description="GGDEF" evidence="9">
    <location>
        <begin position="359"/>
        <end position="495"/>
    </location>
</feature>
<dbReference type="PANTHER" id="PTHR45138">
    <property type="entry name" value="REGULATORY COMPONENTS OF SENSORY TRANSDUCTION SYSTEM"/>
    <property type="match status" value="1"/>
</dbReference>
<dbReference type="CDD" id="cd12914">
    <property type="entry name" value="PDC1_DGC_like"/>
    <property type="match status" value="1"/>
</dbReference>
<gene>
    <name evidence="10" type="ORF">A6V37_30680</name>
</gene>
<dbReference type="InterPro" id="IPR043128">
    <property type="entry name" value="Rev_trsase/Diguanyl_cyclase"/>
</dbReference>
<dbReference type="InterPro" id="IPR000160">
    <property type="entry name" value="GGDEF_dom"/>
</dbReference>
<evidence type="ECO:0000256" key="8">
    <source>
        <dbReference type="SAM" id="Phobius"/>
    </source>
</evidence>
<comment type="catalytic activity">
    <reaction evidence="7">
        <text>2 GTP = 3',3'-c-di-GMP + 2 diphosphate</text>
        <dbReference type="Rhea" id="RHEA:24898"/>
        <dbReference type="ChEBI" id="CHEBI:33019"/>
        <dbReference type="ChEBI" id="CHEBI:37565"/>
        <dbReference type="ChEBI" id="CHEBI:58805"/>
        <dbReference type="EC" id="2.7.7.65"/>
    </reaction>
</comment>
<dbReference type="SUPFAM" id="SSF55073">
    <property type="entry name" value="Nucleotide cyclase"/>
    <property type="match status" value="1"/>
</dbReference>
<dbReference type="EMBL" id="LXKA01000331">
    <property type="protein sequence ID" value="OAJ56947.1"/>
    <property type="molecule type" value="Genomic_DNA"/>
</dbReference>
<keyword evidence="5 8" id="KW-1133">Transmembrane helix</keyword>
<proteinExistence type="predicted"/>
<dbReference type="CDD" id="cd01949">
    <property type="entry name" value="GGDEF"/>
    <property type="match status" value="1"/>
</dbReference>
<dbReference type="PROSITE" id="PS50887">
    <property type="entry name" value="GGDEF"/>
    <property type="match status" value="1"/>
</dbReference>
<dbReference type="GO" id="GO:0043709">
    <property type="term" value="P:cell adhesion involved in single-species biofilm formation"/>
    <property type="evidence" value="ECO:0007669"/>
    <property type="project" value="TreeGrafter"/>
</dbReference>